<feature type="binding site" evidence="19">
    <location>
        <position position="257"/>
    </location>
    <ligand>
        <name>NADP(+)</name>
        <dbReference type="ChEBI" id="CHEBI:58349"/>
    </ligand>
</feature>
<evidence type="ECO:0000256" key="13">
    <source>
        <dbReference type="ARBA" id="ARBA00022857"/>
    </source>
</evidence>
<evidence type="ECO:0000256" key="1">
    <source>
        <dbReference type="ARBA" id="ARBA00002151"/>
    </source>
</evidence>
<feature type="binding site" evidence="19">
    <location>
        <position position="253"/>
    </location>
    <ligand>
        <name>NADP(+)</name>
        <dbReference type="ChEBI" id="CHEBI:58349"/>
    </ligand>
</feature>
<comment type="function">
    <text evidence="1">Converts 2,5-diamino-6-(ribosylamino)-4(3h)-pyrimidinone 5'-phosphate into 5-amino-6-(ribosylamino)-2,4(1h,3h)-pyrimidinedione 5'-phosphate.</text>
</comment>
<dbReference type="InterPro" id="IPR004794">
    <property type="entry name" value="Eubact_RibD"/>
</dbReference>
<keyword evidence="11 22" id="KW-0378">Hydrolase</keyword>
<dbReference type="EC" id="1.1.1.193" evidence="7"/>
<evidence type="ECO:0000256" key="5">
    <source>
        <dbReference type="ARBA" id="ARBA00007417"/>
    </source>
</evidence>
<dbReference type="SUPFAM" id="SSF53597">
    <property type="entry name" value="Dihydrofolate reductase-like"/>
    <property type="match status" value="1"/>
</dbReference>
<evidence type="ECO:0000313" key="23">
    <source>
        <dbReference type="Proteomes" id="UP001159370"/>
    </source>
</evidence>
<comment type="pathway">
    <text evidence="3">Cofactor biosynthesis; riboflavin biosynthesis; 5-amino-6-(D-ribitylamino)uracil from GTP: step 3/4.</text>
</comment>
<keyword evidence="14 22" id="KW-0560">Oxidoreductase</keyword>
<dbReference type="InterPro" id="IPR011549">
    <property type="entry name" value="RibD_C"/>
</dbReference>
<feature type="binding site" evidence="19">
    <location>
        <position position="225"/>
    </location>
    <ligand>
        <name>substrate</name>
    </ligand>
</feature>
<dbReference type="Proteomes" id="UP001159370">
    <property type="component" value="Unassembled WGS sequence"/>
</dbReference>
<dbReference type="PROSITE" id="PS51747">
    <property type="entry name" value="CYT_DCMP_DEAMINASES_2"/>
    <property type="match status" value="1"/>
</dbReference>
<dbReference type="InterPro" id="IPR016193">
    <property type="entry name" value="Cytidine_deaminase-like"/>
</dbReference>
<dbReference type="InterPro" id="IPR002125">
    <property type="entry name" value="CMP_dCMP_dom"/>
</dbReference>
<keyword evidence="15" id="KW-0511">Multifunctional enzyme</keyword>
<accession>A0AA43GWI0</accession>
<dbReference type="EMBL" id="JANQDL010000035">
    <property type="protein sequence ID" value="MDH6063052.1"/>
    <property type="molecule type" value="Genomic_DNA"/>
</dbReference>
<keyword evidence="13 19" id="KW-0521">NADP</keyword>
<dbReference type="GO" id="GO:0008835">
    <property type="term" value="F:diaminohydroxyphosphoribosylaminopyrimidine deaminase activity"/>
    <property type="evidence" value="ECO:0007669"/>
    <property type="project" value="UniProtKB-EC"/>
</dbReference>
<evidence type="ECO:0000256" key="2">
    <source>
        <dbReference type="ARBA" id="ARBA00004882"/>
    </source>
</evidence>
<evidence type="ECO:0000256" key="7">
    <source>
        <dbReference type="ARBA" id="ARBA00013173"/>
    </source>
</evidence>
<proteinExistence type="inferred from homology"/>
<evidence type="ECO:0000259" key="21">
    <source>
        <dbReference type="PROSITE" id="PS51747"/>
    </source>
</evidence>
<feature type="binding site" evidence="19">
    <location>
        <position position="241"/>
    </location>
    <ligand>
        <name>substrate</name>
    </ligand>
</feature>
<dbReference type="AlphaFoldDB" id="A0AA43GWI0"/>
<dbReference type="GO" id="GO:0008270">
    <property type="term" value="F:zinc ion binding"/>
    <property type="evidence" value="ECO:0007669"/>
    <property type="project" value="InterPro"/>
</dbReference>
<dbReference type="Gene3D" id="3.40.430.10">
    <property type="entry name" value="Dihydrofolate Reductase, subunit A"/>
    <property type="match status" value="1"/>
</dbReference>
<dbReference type="GO" id="GO:0050661">
    <property type="term" value="F:NADP binding"/>
    <property type="evidence" value="ECO:0007669"/>
    <property type="project" value="InterPro"/>
</dbReference>
<reference evidence="22 23" key="1">
    <citation type="journal article" date="2023" name="J. Phycol.">
        <title>Chrysosporum ovalisporum is synonymous with the true-branching cyanobacterium Umezakia natans (Nostocales/Aphanizomenonaceae).</title>
        <authorList>
            <person name="McGregor G.B."/>
            <person name="Sendall B.C."/>
            <person name="Niiyama Y."/>
            <person name="Tuji A."/>
            <person name="Willis A."/>
        </authorList>
    </citation>
    <scope>NUCLEOTIDE SEQUENCE [LARGE SCALE GENOMIC DNA]</scope>
    <source>
        <strain evidence="22 23">FSS-62</strain>
    </source>
</reference>
<comment type="cofactor">
    <cofactor evidence="20">
        <name>Zn(2+)</name>
        <dbReference type="ChEBI" id="CHEBI:29105"/>
    </cofactor>
    <text evidence="20">Binds 1 zinc ion.</text>
</comment>
<organism evidence="22 23">
    <name type="scientific">Umezakia ovalisporum FSS-62</name>
    <dbReference type="NCBI Taxonomy" id="2971776"/>
    <lineage>
        <taxon>Bacteria</taxon>
        <taxon>Bacillati</taxon>
        <taxon>Cyanobacteriota</taxon>
        <taxon>Cyanophyceae</taxon>
        <taxon>Nostocales</taxon>
        <taxon>Nodulariaceae</taxon>
        <taxon>Umezakia</taxon>
    </lineage>
</organism>
<dbReference type="PANTHER" id="PTHR38011">
    <property type="entry name" value="DIHYDROFOLATE REDUCTASE FAMILY PROTEIN (AFU_ORTHOLOGUE AFUA_8G06820)"/>
    <property type="match status" value="1"/>
</dbReference>
<comment type="caution">
    <text evidence="22">The sequence shown here is derived from an EMBL/GenBank/DDBJ whole genome shotgun (WGS) entry which is preliminary data.</text>
</comment>
<evidence type="ECO:0000256" key="17">
    <source>
        <dbReference type="ARBA" id="ARBA00049886"/>
    </source>
</evidence>
<evidence type="ECO:0000256" key="18">
    <source>
        <dbReference type="PIRSR" id="PIRSR006769-1"/>
    </source>
</evidence>
<dbReference type="GO" id="GO:0008703">
    <property type="term" value="F:5-amino-6-(5-phosphoribosylamino)uracil reductase activity"/>
    <property type="evidence" value="ECO:0007669"/>
    <property type="project" value="UniProtKB-EC"/>
</dbReference>
<feature type="binding site" evidence="19">
    <location>
        <position position="345"/>
    </location>
    <ligand>
        <name>substrate</name>
    </ligand>
</feature>
<feature type="binding site" evidence="20">
    <location>
        <position position="132"/>
    </location>
    <ligand>
        <name>Zn(2+)</name>
        <dbReference type="ChEBI" id="CHEBI:29105"/>
        <note>catalytic</note>
    </ligand>
</feature>
<dbReference type="InterPro" id="IPR002734">
    <property type="entry name" value="RibDG_C"/>
</dbReference>
<feature type="binding site" evidence="19">
    <location>
        <position position="227"/>
    </location>
    <ligand>
        <name>NADP(+)</name>
        <dbReference type="ChEBI" id="CHEBI:58349"/>
    </ligand>
</feature>
<evidence type="ECO:0000256" key="4">
    <source>
        <dbReference type="ARBA" id="ARBA00005259"/>
    </source>
</evidence>
<evidence type="ECO:0000256" key="10">
    <source>
        <dbReference type="ARBA" id="ARBA00022723"/>
    </source>
</evidence>
<dbReference type="PIRSF" id="PIRSF006769">
    <property type="entry name" value="RibD"/>
    <property type="match status" value="1"/>
</dbReference>
<dbReference type="InterPro" id="IPR024072">
    <property type="entry name" value="DHFR-like_dom_sf"/>
</dbReference>
<comment type="similarity">
    <text evidence="4">In the N-terminal section; belongs to the cytidine and deoxycytidylate deaminase family.</text>
</comment>
<evidence type="ECO:0000256" key="11">
    <source>
        <dbReference type="ARBA" id="ARBA00022801"/>
    </source>
</evidence>
<dbReference type="RefSeq" id="WP_280657309.1">
    <property type="nucleotide sequence ID" value="NZ_JANQDL010000035.1"/>
</dbReference>
<evidence type="ECO:0000256" key="15">
    <source>
        <dbReference type="ARBA" id="ARBA00023268"/>
    </source>
</evidence>
<feature type="binding site" evidence="19">
    <location>
        <position position="261"/>
    </location>
    <ligand>
        <name>substrate</name>
    </ligand>
</feature>
<dbReference type="NCBIfam" id="TIGR00227">
    <property type="entry name" value="ribD_Cterm"/>
    <property type="match status" value="1"/>
</dbReference>
<evidence type="ECO:0000313" key="22">
    <source>
        <dbReference type="EMBL" id="MDH6063052.1"/>
    </source>
</evidence>
<comment type="catalytic activity">
    <reaction evidence="17">
        <text>2,5-diamino-6-hydroxy-4-(5-phosphoribosylamino)-pyrimidine + H2O + H(+) = 5-amino-6-(5-phospho-D-ribosylamino)uracil + NH4(+)</text>
        <dbReference type="Rhea" id="RHEA:21868"/>
        <dbReference type="ChEBI" id="CHEBI:15377"/>
        <dbReference type="ChEBI" id="CHEBI:15378"/>
        <dbReference type="ChEBI" id="CHEBI:28938"/>
        <dbReference type="ChEBI" id="CHEBI:58453"/>
        <dbReference type="ChEBI" id="CHEBI:58614"/>
        <dbReference type="EC" id="3.5.4.26"/>
    </reaction>
</comment>
<evidence type="ECO:0000256" key="9">
    <source>
        <dbReference type="ARBA" id="ARBA00022619"/>
    </source>
</evidence>
<dbReference type="EC" id="3.5.4.26" evidence="6"/>
<evidence type="ECO:0000256" key="19">
    <source>
        <dbReference type="PIRSR" id="PIRSR006769-2"/>
    </source>
</evidence>
<keyword evidence="12 20" id="KW-0862">Zinc</keyword>
<dbReference type="PROSITE" id="PS00903">
    <property type="entry name" value="CYT_DCMP_DEAMINASES_1"/>
    <property type="match status" value="1"/>
</dbReference>
<keyword evidence="10 20" id="KW-0479">Metal-binding</keyword>
<evidence type="ECO:0000256" key="8">
    <source>
        <dbReference type="ARBA" id="ARBA00019930"/>
    </source>
</evidence>
<evidence type="ECO:0000256" key="14">
    <source>
        <dbReference type="ARBA" id="ARBA00023002"/>
    </source>
</evidence>
<comment type="catalytic activity">
    <reaction evidence="16">
        <text>5-amino-6-(5-phospho-D-ribitylamino)uracil + NADP(+) = 5-amino-6-(5-phospho-D-ribosylamino)uracil + NADPH + H(+)</text>
        <dbReference type="Rhea" id="RHEA:17845"/>
        <dbReference type="ChEBI" id="CHEBI:15378"/>
        <dbReference type="ChEBI" id="CHEBI:57783"/>
        <dbReference type="ChEBI" id="CHEBI:58349"/>
        <dbReference type="ChEBI" id="CHEBI:58421"/>
        <dbReference type="ChEBI" id="CHEBI:58453"/>
        <dbReference type="EC" id="1.1.1.193"/>
    </reaction>
</comment>
<feature type="domain" description="CMP/dCMP-type deaminase" evidence="21">
    <location>
        <begin position="50"/>
        <end position="179"/>
    </location>
</feature>
<protein>
    <recommendedName>
        <fullName evidence="8">Riboflavin biosynthesis protein RibD</fullName>
        <ecNumber evidence="7">1.1.1.193</ecNumber>
        <ecNumber evidence="6">3.5.4.26</ecNumber>
    </recommendedName>
</protein>
<dbReference type="InterPro" id="IPR050765">
    <property type="entry name" value="Riboflavin_Biosynth_HTPR"/>
</dbReference>
<dbReference type="FunFam" id="3.40.140.10:FF:000025">
    <property type="entry name" value="Riboflavin biosynthesis protein RibD"/>
    <property type="match status" value="1"/>
</dbReference>
<feature type="active site" description="Proton donor" evidence="18">
    <location>
        <position position="101"/>
    </location>
</feature>
<dbReference type="Pfam" id="PF00383">
    <property type="entry name" value="dCMP_cyt_deam_1"/>
    <property type="match status" value="1"/>
</dbReference>
<feature type="binding site" evidence="19">
    <location>
        <begin position="347"/>
        <end position="353"/>
    </location>
    <ligand>
        <name>NADP(+)</name>
        <dbReference type="ChEBI" id="CHEBI:58349"/>
    </ligand>
</feature>
<name>A0AA43GWI0_9CYAN</name>
<evidence type="ECO:0000256" key="12">
    <source>
        <dbReference type="ARBA" id="ARBA00022833"/>
    </source>
</evidence>
<evidence type="ECO:0000256" key="3">
    <source>
        <dbReference type="ARBA" id="ARBA00004910"/>
    </source>
</evidence>
<dbReference type="NCBIfam" id="TIGR00326">
    <property type="entry name" value="eubact_ribD"/>
    <property type="match status" value="1"/>
</dbReference>
<gene>
    <name evidence="22" type="primary">ribD</name>
    <name evidence="22" type="ORF">NWP23_04470</name>
</gene>
<dbReference type="SUPFAM" id="SSF53927">
    <property type="entry name" value="Cytidine deaminase-like"/>
    <property type="match status" value="1"/>
</dbReference>
<feature type="binding site" evidence="20">
    <location>
        <position position="99"/>
    </location>
    <ligand>
        <name>Zn(2+)</name>
        <dbReference type="ChEBI" id="CHEBI:29105"/>
        <note>catalytic</note>
    </ligand>
</feature>
<dbReference type="CDD" id="cd01284">
    <property type="entry name" value="Riboflavin_deaminase-reductase"/>
    <property type="match status" value="1"/>
</dbReference>
<feature type="binding site" evidence="19">
    <location>
        <position position="211"/>
    </location>
    <ligand>
        <name>NADP(+)</name>
        <dbReference type="ChEBI" id="CHEBI:58349"/>
    </ligand>
</feature>
<evidence type="ECO:0000256" key="16">
    <source>
        <dbReference type="ARBA" id="ARBA00049861"/>
    </source>
</evidence>
<dbReference type="GeneID" id="83686645"/>
<feature type="binding site" evidence="20">
    <location>
        <position position="141"/>
    </location>
    <ligand>
        <name>Zn(2+)</name>
        <dbReference type="ChEBI" id="CHEBI:29105"/>
        <note>catalytic</note>
    </ligand>
</feature>
<dbReference type="PANTHER" id="PTHR38011:SF7">
    <property type="entry name" value="2,5-DIAMINO-6-RIBOSYLAMINO-4(3H)-PYRIMIDINONE 5'-PHOSPHATE REDUCTASE"/>
    <property type="match status" value="1"/>
</dbReference>
<evidence type="ECO:0000256" key="20">
    <source>
        <dbReference type="PIRSR" id="PIRSR006769-3"/>
    </source>
</evidence>
<dbReference type="Pfam" id="PF01872">
    <property type="entry name" value="RibD_C"/>
    <property type="match status" value="1"/>
</dbReference>
<keyword evidence="9" id="KW-0686">Riboflavin biosynthesis</keyword>
<evidence type="ECO:0000256" key="6">
    <source>
        <dbReference type="ARBA" id="ARBA00012766"/>
    </source>
</evidence>
<dbReference type="GO" id="GO:0009231">
    <property type="term" value="P:riboflavin biosynthetic process"/>
    <property type="evidence" value="ECO:0007669"/>
    <property type="project" value="UniProtKB-KW"/>
</dbReference>
<comment type="similarity">
    <text evidence="5">In the C-terminal section; belongs to the HTP reductase family.</text>
</comment>
<comment type="pathway">
    <text evidence="2">Cofactor biosynthesis; riboflavin biosynthesis; 5-amino-6-(D-ribitylamino)uracil from GTP: step 2/4.</text>
</comment>
<sequence length="418" mass="44799">MDNFPVFAQTNVSLVNDTQENELILLTDNSAVALSPVESNSPEQQKIGSDFDRAMMQRCLALARRALGRTSPNPLVGAVVVKDGEIVGEGFHPRAGEPHAEVFALKAAGVGAPSTEKNRARGATVYVNLEPCNHHGRTPPCSEALIAAGVAKVVVGIVDPNPLVGGGGITRLRAAGIEVVVGVEAEACYQINEAFIYRILHKRPLGILKYAMTLDGKIATSSGHSAWVTNEDARGEVHQIRAGCDAIIVGGNTVRKDNPYLTTHQVEAHNPLRVVMSRHLNLPKDAHLWETAEASTLVLTQEGSSPEFQNFLRQQGVEVMELASLTPNLVMAHLYERGFCSVLWECGGTLAASAIAQGAVQKIMAFIAPKIIGGSRAPTPVGDLGFTIMTEALTLERVRWRVVGSDCLLEGYLPQNNP</sequence>
<dbReference type="Gene3D" id="3.40.140.10">
    <property type="entry name" value="Cytidine Deaminase, domain 2"/>
    <property type="match status" value="1"/>
</dbReference>
<dbReference type="InterPro" id="IPR016192">
    <property type="entry name" value="APOBEC/CMP_deaminase_Zn-bd"/>
</dbReference>